<dbReference type="EMBL" id="QHHQ01000001">
    <property type="protein sequence ID" value="RAI04015.1"/>
    <property type="molecule type" value="Genomic_DNA"/>
</dbReference>
<accession>A0A8B2P0N5</accession>
<organism evidence="3 4">
    <name type="scientific">Acuticoccus sediminis</name>
    <dbReference type="NCBI Taxonomy" id="2184697"/>
    <lineage>
        <taxon>Bacteria</taxon>
        <taxon>Pseudomonadati</taxon>
        <taxon>Pseudomonadota</taxon>
        <taxon>Alphaproteobacteria</taxon>
        <taxon>Hyphomicrobiales</taxon>
        <taxon>Amorphaceae</taxon>
        <taxon>Acuticoccus</taxon>
    </lineage>
</organism>
<feature type="region of interest" description="Disordered" evidence="1">
    <location>
        <begin position="78"/>
        <end position="273"/>
    </location>
</feature>
<dbReference type="RefSeq" id="WP_111343152.1">
    <property type="nucleotide sequence ID" value="NZ_JAIWKD010000001.1"/>
</dbReference>
<feature type="compositionally biased region" description="Basic and acidic residues" evidence="1">
    <location>
        <begin position="89"/>
        <end position="100"/>
    </location>
</feature>
<gene>
    <name evidence="3" type="ORF">DLJ53_06010</name>
</gene>
<dbReference type="AlphaFoldDB" id="A0A8B2P0N5"/>
<reference evidence="3 4" key="1">
    <citation type="submission" date="2018-05" db="EMBL/GenBank/DDBJ databases">
        <title>Acuticoccus sediminis sp. nov., isolated from deep-sea sediment of Indian Ocean.</title>
        <authorList>
            <person name="Liu X."/>
            <person name="Lai Q."/>
            <person name="Du Y."/>
            <person name="Sun F."/>
            <person name="Zhang X."/>
            <person name="Wang S."/>
            <person name="Shao Z."/>
        </authorList>
    </citation>
    <scope>NUCLEOTIDE SEQUENCE [LARGE SCALE GENOMIC DNA]</scope>
    <source>
        <strain evidence="3 4">PTG4-2</strain>
    </source>
</reference>
<dbReference type="Proteomes" id="UP000249590">
    <property type="component" value="Unassembled WGS sequence"/>
</dbReference>
<evidence type="ECO:0000313" key="4">
    <source>
        <dbReference type="Proteomes" id="UP000249590"/>
    </source>
</evidence>
<feature type="compositionally biased region" description="Acidic residues" evidence="1">
    <location>
        <begin position="201"/>
        <end position="220"/>
    </location>
</feature>
<name>A0A8B2P0N5_9HYPH</name>
<evidence type="ECO:0000313" key="3">
    <source>
        <dbReference type="EMBL" id="RAI04015.1"/>
    </source>
</evidence>
<feature type="domain" description="DUF4167" evidence="2">
    <location>
        <begin position="11"/>
        <end position="82"/>
    </location>
</feature>
<feature type="compositionally biased region" description="Basic residues" evidence="1">
    <location>
        <begin position="226"/>
        <end position="238"/>
    </location>
</feature>
<feature type="region of interest" description="Disordered" evidence="1">
    <location>
        <begin position="1"/>
        <end position="34"/>
    </location>
</feature>
<dbReference type="InterPro" id="IPR025430">
    <property type="entry name" value="DUF4167"/>
</dbReference>
<feature type="compositionally biased region" description="Low complexity" evidence="1">
    <location>
        <begin position="258"/>
        <end position="273"/>
    </location>
</feature>
<evidence type="ECO:0000259" key="2">
    <source>
        <dbReference type="Pfam" id="PF13763"/>
    </source>
</evidence>
<dbReference type="Pfam" id="PF13763">
    <property type="entry name" value="DUF4167"/>
    <property type="match status" value="1"/>
</dbReference>
<comment type="caution">
    <text evidence="3">The sequence shown here is derived from an EMBL/GenBank/DDBJ whole genome shotgun (WGS) entry which is preliminary data.</text>
</comment>
<feature type="compositionally biased region" description="Basic and acidic residues" evidence="1">
    <location>
        <begin position="132"/>
        <end position="143"/>
    </location>
</feature>
<evidence type="ECO:0000256" key="1">
    <source>
        <dbReference type="SAM" id="MobiDB-lite"/>
    </source>
</evidence>
<keyword evidence="4" id="KW-1185">Reference proteome</keyword>
<sequence length="273" mass="29361">MRPNNPSKRLRGRSRSKGGGNPLSRSYESNGPDVKIRGSALQVADKYAQLARDAQSSGDRVMAENYFQHAEHYYRIVAAAYEQSGQPQPRDRRDDDRGGRGGDQPSINGYDGMEDDDEGMRRAIRVNGNHAHNRDDDHDDAPSHSHHRNGNGNGNGANGRHAAPSDDEDDDGPSTTADPGRAPQPVVTASPVEMEAAGEYTSDDDSSASDNESSDAEGDASEAKPKKAAKPKTPRRRSSSTTTTTRTRTPRTRRSEAASDAAPQPAAETGEPN</sequence>
<proteinExistence type="predicted"/>
<protein>
    <recommendedName>
        <fullName evidence="2">DUF4167 domain-containing protein</fullName>
    </recommendedName>
</protein>
<dbReference type="OrthoDB" id="9816310at2"/>